<organism evidence="1">
    <name type="scientific">Staphylococcus aureus subsp. aureus MN8</name>
    <dbReference type="NCBI Taxonomy" id="548470"/>
    <lineage>
        <taxon>Bacteria</taxon>
        <taxon>Bacillati</taxon>
        <taxon>Bacillota</taxon>
        <taxon>Bacilli</taxon>
        <taxon>Bacillales</taxon>
        <taxon>Staphylococcaceae</taxon>
        <taxon>Staphylococcus</taxon>
    </lineage>
</organism>
<gene>
    <name evidence="1" type="ORF">HMPREF0769_12445</name>
</gene>
<comment type="caution">
    <text evidence="1">The sequence shown here is derived from an EMBL/GenBank/DDBJ whole genome shotgun (WGS) entry which is preliminary data.</text>
</comment>
<name>A0A0E1X5Y8_STAAU</name>
<proteinExistence type="predicted"/>
<dbReference type="HOGENOM" id="CLU_2540908_0_0_9"/>
<dbReference type="Proteomes" id="UP000003455">
    <property type="component" value="Chromosome"/>
</dbReference>
<protein>
    <submittedName>
        <fullName evidence="1">Uncharacterized protein</fullName>
    </submittedName>
</protein>
<dbReference type="EMBL" id="ACJA02000004">
    <property type="protein sequence ID" value="EFH94824.1"/>
    <property type="molecule type" value="Genomic_DNA"/>
</dbReference>
<reference evidence="1" key="1">
    <citation type="submission" date="2010-05" db="EMBL/GenBank/DDBJ databases">
        <authorList>
            <person name="Muzny D."/>
            <person name="Qin X."/>
            <person name="Buhay C."/>
            <person name="Dugan-Rocha S."/>
            <person name="Ding Y."/>
            <person name="Chen G."/>
            <person name="Hawes A."/>
            <person name="Holder M."/>
            <person name="Jhangiani S."/>
            <person name="Johnson A."/>
            <person name="Khan Z."/>
            <person name="Li Z."/>
            <person name="Liu W."/>
            <person name="Liu X."/>
            <person name="Perez L."/>
            <person name="Shen H."/>
            <person name="Wang Q."/>
            <person name="Watt J."/>
            <person name="Xi L."/>
            <person name="Xin Y."/>
            <person name="Zhou J."/>
            <person name="Deng J."/>
            <person name="Jiang H."/>
            <person name="Liu Y."/>
            <person name="Qu J."/>
            <person name="Song X.-Z."/>
            <person name="Zhang L."/>
            <person name="Villasana D."/>
            <person name="Johnson A."/>
            <person name="Liu J."/>
            <person name="Liyanage D."/>
            <person name="Lorensuhewa L."/>
            <person name="Robinson T."/>
            <person name="Song A."/>
            <person name="Song B.-B."/>
            <person name="Dinh H."/>
            <person name="Thornton R."/>
            <person name="Coyle M."/>
            <person name="Francisco L."/>
            <person name="Jackson L."/>
            <person name="Javaid M."/>
            <person name="Korchina V."/>
            <person name="Kovar C."/>
            <person name="Mata R."/>
            <person name="Mathew T."/>
            <person name="Ngo R."/>
            <person name="Nguyen L."/>
            <person name="Nguyen N."/>
            <person name="Okwuonu G."/>
            <person name="Ongeri F."/>
            <person name="Pham C."/>
            <person name="Simmons D."/>
            <person name="Wilczek-Boney K."/>
            <person name="Hale W."/>
            <person name="Jakkamsetti A."/>
            <person name="Pham P."/>
            <person name="Ruth R."/>
            <person name="San Lucas F."/>
            <person name="Warren J."/>
            <person name="Zhang J."/>
            <person name="Zhao Z."/>
            <person name="Zhou C."/>
            <person name="Zhu D."/>
            <person name="Lee S."/>
            <person name="Bess C."/>
            <person name="Blankenburg K."/>
            <person name="Forbes L."/>
            <person name="Fu Q."/>
            <person name="Gubbala S."/>
            <person name="Hirani K."/>
            <person name="Jayaseelan J.C."/>
            <person name="Lara F."/>
            <person name="Munidasa M."/>
            <person name="Palculict T."/>
            <person name="Patil S."/>
            <person name="Pu L.-L."/>
            <person name="Saada N."/>
            <person name="Tang L."/>
            <person name="Weissenberger G."/>
            <person name="Zhu Y."/>
            <person name="Hemphill L."/>
            <person name="Shang Y."/>
            <person name="Youmans B."/>
            <person name="Ayvaz T."/>
            <person name="Ross M."/>
            <person name="Santibanez J."/>
            <person name="Aqrawi P."/>
            <person name="Gross S."/>
            <person name="Joshi V."/>
            <person name="Fowler G."/>
            <person name="Nazareth L."/>
            <person name="Reid J."/>
            <person name="Worley K."/>
            <person name="Petrosino J."/>
            <person name="Highlander S."/>
            <person name="Gibbs R."/>
        </authorList>
    </citation>
    <scope>NUCLEOTIDE SEQUENCE [LARGE SCALE GENOMIC DNA]</scope>
    <source>
        <strain evidence="1">MN8</strain>
    </source>
</reference>
<dbReference type="AlphaFoldDB" id="A0A0E1X5Y8"/>
<dbReference type="RefSeq" id="WP_000585095.1">
    <property type="nucleotide sequence ID" value="NZ_CM000952.1"/>
</dbReference>
<sequence length="83" mass="9992">MIIMRKLKEDNQVIVYEYIPQDKIEKGKGEITVNKLDSKVIDYKLSKVENEKGILIYRDKSFHAILNFIDENKFPNEYIYAWY</sequence>
<accession>A0A0E1X5Y8</accession>
<evidence type="ECO:0000313" key="1">
    <source>
        <dbReference type="EMBL" id="EFH94824.1"/>
    </source>
</evidence>